<protein>
    <submittedName>
        <fullName evidence="9">SusC/RagA family TonB-linked outer membrane protein</fullName>
    </submittedName>
</protein>
<dbReference type="InterPro" id="IPR037066">
    <property type="entry name" value="Plug_dom_sf"/>
</dbReference>
<dbReference type="Gene3D" id="2.170.130.10">
    <property type="entry name" value="TonB-dependent receptor, plug domain"/>
    <property type="match status" value="1"/>
</dbReference>
<evidence type="ECO:0000313" key="9">
    <source>
        <dbReference type="EMBL" id="QEC78872.1"/>
    </source>
</evidence>
<feature type="domain" description="TonB-dependent receptor plug" evidence="8">
    <location>
        <begin position="224"/>
        <end position="352"/>
    </location>
</feature>
<dbReference type="Gene3D" id="2.60.40.1120">
    <property type="entry name" value="Carboxypeptidase-like, regulatory domain"/>
    <property type="match status" value="1"/>
</dbReference>
<evidence type="ECO:0000256" key="5">
    <source>
        <dbReference type="ARBA" id="ARBA00023136"/>
    </source>
</evidence>
<dbReference type="InterPro" id="IPR023997">
    <property type="entry name" value="TonB-dep_OMP_SusC/RagA_CS"/>
</dbReference>
<dbReference type="InterPro" id="IPR036942">
    <property type="entry name" value="Beta-barrel_TonB_sf"/>
</dbReference>
<reference evidence="9 10" key="1">
    <citation type="journal article" date="2013" name="J. Microbiol.">
        <title>Mucilaginibacter ginsenosidivorax sp. nov., with ginsenoside converting activity isolated from sediment.</title>
        <authorList>
            <person name="Kim J.K."/>
            <person name="Choi T.E."/>
            <person name="Liu Q.M."/>
            <person name="Park H.Y."/>
            <person name="Yi T.H."/>
            <person name="Yoon M.H."/>
            <person name="Kim S.C."/>
            <person name="Im W.T."/>
        </authorList>
    </citation>
    <scope>NUCLEOTIDE SEQUENCE [LARGE SCALE GENOMIC DNA]</scope>
    <source>
        <strain evidence="9 10">KHI28</strain>
    </source>
</reference>
<keyword evidence="2 7" id="KW-0813">Transport</keyword>
<evidence type="ECO:0000256" key="4">
    <source>
        <dbReference type="ARBA" id="ARBA00022692"/>
    </source>
</evidence>
<keyword evidence="4 7" id="KW-0812">Transmembrane</keyword>
<keyword evidence="6 7" id="KW-0998">Cell outer membrane</keyword>
<dbReference type="Proteomes" id="UP000321362">
    <property type="component" value="Chromosome"/>
</dbReference>
<dbReference type="SUPFAM" id="SSF49464">
    <property type="entry name" value="Carboxypeptidase regulatory domain-like"/>
    <property type="match status" value="1"/>
</dbReference>
<dbReference type="Pfam" id="PF13715">
    <property type="entry name" value="CarbopepD_reg_2"/>
    <property type="match status" value="1"/>
</dbReference>
<dbReference type="InterPro" id="IPR012910">
    <property type="entry name" value="Plug_dom"/>
</dbReference>
<dbReference type="Gene3D" id="2.40.170.20">
    <property type="entry name" value="TonB-dependent receptor, beta-barrel domain"/>
    <property type="match status" value="1"/>
</dbReference>
<dbReference type="KEGG" id="mgk:FSB76_24050"/>
<evidence type="ECO:0000256" key="3">
    <source>
        <dbReference type="ARBA" id="ARBA00022452"/>
    </source>
</evidence>
<evidence type="ECO:0000313" key="10">
    <source>
        <dbReference type="Proteomes" id="UP000321362"/>
    </source>
</evidence>
<dbReference type="AlphaFoldDB" id="A0A5B8W7I9"/>
<comment type="subcellular location">
    <subcellularLocation>
        <location evidence="1 7">Cell outer membrane</location>
        <topology evidence="1 7">Multi-pass membrane protein</topology>
    </subcellularLocation>
</comment>
<evidence type="ECO:0000256" key="6">
    <source>
        <dbReference type="ARBA" id="ARBA00023237"/>
    </source>
</evidence>
<evidence type="ECO:0000256" key="2">
    <source>
        <dbReference type="ARBA" id="ARBA00022448"/>
    </source>
</evidence>
<dbReference type="SUPFAM" id="SSF56935">
    <property type="entry name" value="Porins"/>
    <property type="match status" value="1"/>
</dbReference>
<dbReference type="GO" id="GO:0009279">
    <property type="term" value="C:cell outer membrane"/>
    <property type="evidence" value="ECO:0007669"/>
    <property type="project" value="UniProtKB-SubCell"/>
</dbReference>
<sequence>MYKNSTKSWWAPPACPSKILLIMKITVLILVAALMQVSAATFAQRITLKGKNVSIEKVFKAVSDQTGYDVIAFTSKFKTSKRIDVDFKDTPLDEVMQQLISGTAMTFTIADKTIVIKEKPADLAVLPKEKMISMVITGRVTNEQGEPLADATVVIKGKSRGVKTGKDGVFIISDVNEDDILLISYLGYETMEVPAKSNLKAIVLKVRVATLDEVVVTNGYQQIDKRKLTSAITQVKMSDISNPAFFTVDQALEGRIPGLFVLNNSGDIGVSPKIRIRGTSTILGNREPLWVVDGVVVNDPVGIDPATINDLDFVNRLGNAISGLKPFDIEQIDVLKDASATALYGVRAANGVIVITTKKGKTGDPLVTLDQSTTLTRRPRYSDHNINVMNSRQRIDYSRDIINSGLDYSGNINYVGYEGALNNLYTGKINYAQFQDQVQAMETMNTDWFGTILQDAVSTQNNVSISGGTNKMTYYSSVGVATQRGTLKGDKTDQYTAMVKLNATLTPKLSWDMTLRGNTQKSNYVAGSVNALSYAYNTSRAVPAYNADGSLSYYEKYSPTAANAYYAFNIQNEMQHSRDLIGNSGINLTTDLNLKVNPYLNGTVLLSYSNNNSNDQTVYEENTFYAASLRGSEFGQPAGTNSLMPYGGEMKSSQVRNESYLVRGQLNYDRPIASRDNLNVTLGTEISSNKYSGYNMDRRGYLPDRGQTFAAIDPVKYPLYAQWATLNDMDIVRNELTNLASAYFSSSYTINDKYILNFNTRTDFSNKFGSRAKEKFLPTWSVSGRWDIDKDFFKDSKSVNLLALKASYGFQGNMLENQTPNLIIKQGSIDPITQTYYSNIAFYPNPNLKWERNKEINIGLDFGFFNNKIQGVFNYFNKTTSDAFLNKNVADINGVTSYEVNSGTIKNQGIELTLSFTPINNLGKGGTKGGFTWRVDPQLGQVINKLLSKSINTQNLGEQNANVYNSYLTGSQVVDGKASNTFYSYQFTGLDHNTGLPTFKNDDPALADKYKGMSLDEIIKQVMVPSGSRVPTIQGGLLNVFSYKQFSMSFNLTYSLGSKVRLKPLYSNTENGIVSSTVAAPLPENNVSLQFINRWRAPGDEARTTIPALVGGAAYYNTLAHWSTNQTYEYAQNIWQMYDNSDLRVASGDYLKIKTFNFRYTLSDGLTKRLHLKQTSVMFSATNVYTWASKKLDGQDPEQSDFTQSTQLSPRPTYSLTLDVSF</sequence>
<dbReference type="NCBIfam" id="TIGR04057">
    <property type="entry name" value="SusC_RagA_signa"/>
    <property type="match status" value="1"/>
</dbReference>
<dbReference type="InterPro" id="IPR023996">
    <property type="entry name" value="TonB-dep_OMP_SusC/RagA"/>
</dbReference>
<evidence type="ECO:0000256" key="1">
    <source>
        <dbReference type="ARBA" id="ARBA00004571"/>
    </source>
</evidence>
<dbReference type="Pfam" id="PF07715">
    <property type="entry name" value="Plug"/>
    <property type="match status" value="1"/>
</dbReference>
<organism evidence="9 10">
    <name type="scientific">Mucilaginibacter ginsenosidivorax</name>
    <dbReference type="NCBI Taxonomy" id="862126"/>
    <lineage>
        <taxon>Bacteria</taxon>
        <taxon>Pseudomonadati</taxon>
        <taxon>Bacteroidota</taxon>
        <taxon>Sphingobacteriia</taxon>
        <taxon>Sphingobacteriales</taxon>
        <taxon>Sphingobacteriaceae</taxon>
        <taxon>Mucilaginibacter</taxon>
    </lineage>
</organism>
<dbReference type="InterPro" id="IPR008969">
    <property type="entry name" value="CarboxyPept-like_regulatory"/>
</dbReference>
<evidence type="ECO:0000259" key="8">
    <source>
        <dbReference type="Pfam" id="PF07715"/>
    </source>
</evidence>
<keyword evidence="3 7" id="KW-1134">Transmembrane beta strand</keyword>
<dbReference type="NCBIfam" id="TIGR04056">
    <property type="entry name" value="OMP_RagA_SusC"/>
    <property type="match status" value="1"/>
</dbReference>
<evidence type="ECO:0000256" key="7">
    <source>
        <dbReference type="PROSITE-ProRule" id="PRU01360"/>
    </source>
</evidence>
<gene>
    <name evidence="9" type="ORF">FSB76_24050</name>
</gene>
<dbReference type="PROSITE" id="PS52016">
    <property type="entry name" value="TONB_DEPENDENT_REC_3"/>
    <property type="match status" value="1"/>
</dbReference>
<accession>A0A5B8W7I9</accession>
<keyword evidence="5 7" id="KW-0472">Membrane</keyword>
<dbReference type="EMBL" id="CP042437">
    <property type="protein sequence ID" value="QEC78872.1"/>
    <property type="molecule type" value="Genomic_DNA"/>
</dbReference>
<name>A0A5B8W7I9_9SPHI</name>
<keyword evidence="10" id="KW-1185">Reference proteome</keyword>
<proteinExistence type="inferred from homology"/>
<dbReference type="InterPro" id="IPR039426">
    <property type="entry name" value="TonB-dep_rcpt-like"/>
</dbReference>
<comment type="similarity">
    <text evidence="7">Belongs to the TonB-dependent receptor family.</text>
</comment>